<name>A0ABV5A9L2_9BACL</name>
<dbReference type="InterPro" id="IPR048147">
    <property type="entry name" value="CBO0543-like"/>
</dbReference>
<feature type="transmembrane region" description="Helical" evidence="1">
    <location>
        <begin position="16"/>
        <end position="32"/>
    </location>
</feature>
<feature type="transmembrane region" description="Helical" evidence="1">
    <location>
        <begin position="108"/>
        <end position="128"/>
    </location>
</feature>
<keyword evidence="1" id="KW-1133">Transmembrane helix</keyword>
<dbReference type="RefSeq" id="WP_275475797.1">
    <property type="nucleotide sequence ID" value="NZ_CP162940.1"/>
</dbReference>
<evidence type="ECO:0000256" key="1">
    <source>
        <dbReference type="SAM" id="Phobius"/>
    </source>
</evidence>
<sequence>MNIAAFLPQRFDENEWFILSISCLLVLLIWLLQKNWPKLSITELIFIFLFNQCFSAIIDHLLAMPPFDWYDTGDHPYPAMDDIFLHVMMYPGMTYIVLYVYMLWRPKYAWLIGYIIVCSFVTTVLDWMSTRYFHVITYKSWNIMYSFGFYSLVFVINIYAITKVRRALLLSKSARRQTP</sequence>
<gene>
    <name evidence="2" type="ORF">KKP3000_001414</name>
</gene>
<proteinExistence type="predicted"/>
<comment type="caution">
    <text evidence="2">The sequence shown here is derived from an EMBL/GenBank/DDBJ whole genome shotgun (WGS) entry which is preliminary data.</text>
</comment>
<protein>
    <submittedName>
        <fullName evidence="2">CBO0543 family protein</fullName>
    </submittedName>
</protein>
<dbReference type="NCBIfam" id="NF041644">
    <property type="entry name" value="CBO0543_fam"/>
    <property type="match status" value="1"/>
</dbReference>
<reference evidence="2 3" key="1">
    <citation type="journal article" date="2024" name="Int. J. Mol. Sci.">
        <title>Exploration of Alicyclobacillus spp. Genome in Search of Antibiotic Resistance.</title>
        <authorList>
            <person name="Bucka-Kolendo J."/>
            <person name="Kiousi D.E."/>
            <person name="Dekowska A."/>
            <person name="Mikolajczuk-Szczyrba A."/>
            <person name="Karadedos D.M."/>
            <person name="Michael P."/>
            <person name="Galanis A."/>
            <person name="Sokolowska B."/>
        </authorList>
    </citation>
    <scope>NUCLEOTIDE SEQUENCE [LARGE SCALE GENOMIC DNA]</scope>
    <source>
        <strain evidence="2 3">KKP 3000</strain>
    </source>
</reference>
<feature type="transmembrane region" description="Helical" evidence="1">
    <location>
        <begin position="83"/>
        <end position="101"/>
    </location>
</feature>
<accession>A0ABV5A9L2</accession>
<dbReference type="EMBL" id="JBDXSU010000001">
    <property type="protein sequence ID" value="MFB5188975.1"/>
    <property type="molecule type" value="Genomic_DNA"/>
</dbReference>
<dbReference type="Proteomes" id="UP001579974">
    <property type="component" value="Unassembled WGS sequence"/>
</dbReference>
<keyword evidence="3" id="KW-1185">Reference proteome</keyword>
<evidence type="ECO:0000313" key="3">
    <source>
        <dbReference type="Proteomes" id="UP001579974"/>
    </source>
</evidence>
<keyword evidence="1" id="KW-0472">Membrane</keyword>
<feature type="transmembrane region" description="Helical" evidence="1">
    <location>
        <begin position="44"/>
        <end position="63"/>
    </location>
</feature>
<feature type="transmembrane region" description="Helical" evidence="1">
    <location>
        <begin position="143"/>
        <end position="162"/>
    </location>
</feature>
<organism evidence="2 3">
    <name type="scientific">Alicyclobacillus fastidiosus</name>
    <dbReference type="NCBI Taxonomy" id="392011"/>
    <lineage>
        <taxon>Bacteria</taxon>
        <taxon>Bacillati</taxon>
        <taxon>Bacillota</taxon>
        <taxon>Bacilli</taxon>
        <taxon>Bacillales</taxon>
        <taxon>Alicyclobacillaceae</taxon>
        <taxon>Alicyclobacillus</taxon>
    </lineage>
</organism>
<evidence type="ECO:0000313" key="2">
    <source>
        <dbReference type="EMBL" id="MFB5188975.1"/>
    </source>
</evidence>
<keyword evidence="1" id="KW-0812">Transmembrane</keyword>